<sequence length="314" mass="37027">MPLQQSLKHSKDVYKGKVIQVEEESDDKPSKFKMTKEMEEELSLKTTEYLLAQDLHDNIHVEADTSSLHSILSEELKKQRKEIEKRFSVPRKFARVYLRRKPQTDESSKCIPSETVDTEKIVHLEENIKVDETPKVVQKESDIPKSTPMKKFIPKIVVKKHVEIVEPDKEKYKKFYEGIDTSDFTDRDIERMVYLVEHGFMWEEIFKMSVNQVEDSVQKYDVYTSGYDTQKVLLEAKIRELDATKLKPNVNVKEVSKEIYPTNTVESSVKVSAEKKSTWYKKQPKSSRRMVYRFDEGIENFSRETLNEKIISWR</sequence>
<evidence type="ECO:0000313" key="1">
    <source>
        <dbReference type="EMBL" id="KAI3797470.1"/>
    </source>
</evidence>
<evidence type="ECO:0000313" key="2">
    <source>
        <dbReference type="Proteomes" id="UP001056120"/>
    </source>
</evidence>
<proteinExistence type="predicted"/>
<reference evidence="2" key="1">
    <citation type="journal article" date="2022" name="Mol. Ecol. Resour.">
        <title>The genomes of chicory, endive, great burdock and yacon provide insights into Asteraceae palaeo-polyploidization history and plant inulin production.</title>
        <authorList>
            <person name="Fan W."/>
            <person name="Wang S."/>
            <person name="Wang H."/>
            <person name="Wang A."/>
            <person name="Jiang F."/>
            <person name="Liu H."/>
            <person name="Zhao H."/>
            <person name="Xu D."/>
            <person name="Zhang Y."/>
        </authorList>
    </citation>
    <scope>NUCLEOTIDE SEQUENCE [LARGE SCALE GENOMIC DNA]</scope>
    <source>
        <strain evidence="2">cv. Yunnan</strain>
    </source>
</reference>
<organism evidence="1 2">
    <name type="scientific">Smallanthus sonchifolius</name>
    <dbReference type="NCBI Taxonomy" id="185202"/>
    <lineage>
        <taxon>Eukaryota</taxon>
        <taxon>Viridiplantae</taxon>
        <taxon>Streptophyta</taxon>
        <taxon>Embryophyta</taxon>
        <taxon>Tracheophyta</taxon>
        <taxon>Spermatophyta</taxon>
        <taxon>Magnoliopsida</taxon>
        <taxon>eudicotyledons</taxon>
        <taxon>Gunneridae</taxon>
        <taxon>Pentapetalae</taxon>
        <taxon>asterids</taxon>
        <taxon>campanulids</taxon>
        <taxon>Asterales</taxon>
        <taxon>Asteraceae</taxon>
        <taxon>Asteroideae</taxon>
        <taxon>Heliantheae alliance</taxon>
        <taxon>Millerieae</taxon>
        <taxon>Smallanthus</taxon>
    </lineage>
</organism>
<keyword evidence="2" id="KW-1185">Reference proteome</keyword>
<dbReference type="Proteomes" id="UP001056120">
    <property type="component" value="Linkage Group LG11"/>
</dbReference>
<gene>
    <name evidence="1" type="ORF">L1987_32727</name>
</gene>
<dbReference type="EMBL" id="CM042028">
    <property type="protein sequence ID" value="KAI3797470.1"/>
    <property type="molecule type" value="Genomic_DNA"/>
</dbReference>
<accession>A0ACB9HQD0</accession>
<reference evidence="1 2" key="2">
    <citation type="journal article" date="2022" name="Mol. Ecol. Resour.">
        <title>The genomes of chicory, endive, great burdock and yacon provide insights into Asteraceae paleo-polyploidization history and plant inulin production.</title>
        <authorList>
            <person name="Fan W."/>
            <person name="Wang S."/>
            <person name="Wang H."/>
            <person name="Wang A."/>
            <person name="Jiang F."/>
            <person name="Liu H."/>
            <person name="Zhao H."/>
            <person name="Xu D."/>
            <person name="Zhang Y."/>
        </authorList>
    </citation>
    <scope>NUCLEOTIDE SEQUENCE [LARGE SCALE GENOMIC DNA]</scope>
    <source>
        <strain evidence="2">cv. Yunnan</strain>
        <tissue evidence="1">Leaves</tissue>
    </source>
</reference>
<comment type="caution">
    <text evidence="1">The sequence shown here is derived from an EMBL/GenBank/DDBJ whole genome shotgun (WGS) entry which is preliminary data.</text>
</comment>
<name>A0ACB9HQD0_9ASTR</name>
<protein>
    <submittedName>
        <fullName evidence="1">Uncharacterized protein</fullName>
    </submittedName>
</protein>